<evidence type="ECO:0000313" key="7">
    <source>
        <dbReference type="Proteomes" id="UP000295636"/>
    </source>
</evidence>
<evidence type="ECO:0000256" key="1">
    <source>
        <dbReference type="ARBA" id="ARBA00005854"/>
    </source>
</evidence>
<proteinExistence type="inferred from homology"/>
<keyword evidence="2 3" id="KW-0560">Oxidoreductase</keyword>
<feature type="domain" description="D-isomer specific 2-hydroxyacid dehydrogenase NAD-binding" evidence="5">
    <location>
        <begin position="122"/>
        <end position="299"/>
    </location>
</feature>
<evidence type="ECO:0000259" key="5">
    <source>
        <dbReference type="Pfam" id="PF02826"/>
    </source>
</evidence>
<dbReference type="RefSeq" id="WP_133234332.1">
    <property type="nucleotide sequence ID" value="NZ_SMRT01000017.1"/>
</dbReference>
<dbReference type="PANTHER" id="PTHR46029:SF7">
    <property type="entry name" value="C-TERMINAL-BINDING PROTEIN"/>
    <property type="match status" value="1"/>
</dbReference>
<evidence type="ECO:0000259" key="4">
    <source>
        <dbReference type="Pfam" id="PF00389"/>
    </source>
</evidence>
<dbReference type="InterPro" id="IPR029753">
    <property type="entry name" value="D-isomer_DH_CS"/>
</dbReference>
<dbReference type="InterPro" id="IPR006140">
    <property type="entry name" value="D-isomer_DH_NAD-bd"/>
</dbReference>
<dbReference type="InterPro" id="IPR043322">
    <property type="entry name" value="CtBP"/>
</dbReference>
<dbReference type="GO" id="GO:0016616">
    <property type="term" value="F:oxidoreductase activity, acting on the CH-OH group of donors, NAD or NADP as acceptor"/>
    <property type="evidence" value="ECO:0007669"/>
    <property type="project" value="InterPro"/>
</dbReference>
<dbReference type="GO" id="GO:0006357">
    <property type="term" value="P:regulation of transcription by RNA polymerase II"/>
    <property type="evidence" value="ECO:0007669"/>
    <property type="project" value="TreeGrafter"/>
</dbReference>
<dbReference type="OrthoDB" id="9805416at2"/>
<feature type="domain" description="D-isomer specific 2-hydroxyacid dehydrogenase catalytic" evidence="4">
    <location>
        <begin position="33"/>
        <end position="331"/>
    </location>
</feature>
<dbReference type="PROSITE" id="PS00670">
    <property type="entry name" value="D_2_HYDROXYACID_DH_2"/>
    <property type="match status" value="1"/>
</dbReference>
<comment type="similarity">
    <text evidence="1 3">Belongs to the D-isomer specific 2-hydroxyacid dehydrogenase family.</text>
</comment>
<dbReference type="SUPFAM" id="SSF51735">
    <property type="entry name" value="NAD(P)-binding Rossmann-fold domains"/>
    <property type="match status" value="1"/>
</dbReference>
<organism evidence="6 7">
    <name type="scientific">Paenibacillus piri</name>
    <dbReference type="NCBI Taxonomy" id="2547395"/>
    <lineage>
        <taxon>Bacteria</taxon>
        <taxon>Bacillati</taxon>
        <taxon>Bacillota</taxon>
        <taxon>Bacilli</taxon>
        <taxon>Bacillales</taxon>
        <taxon>Paenibacillaceae</taxon>
        <taxon>Paenibacillus</taxon>
    </lineage>
</organism>
<dbReference type="CDD" id="cd05299">
    <property type="entry name" value="CtBP_dh"/>
    <property type="match status" value="1"/>
</dbReference>
<protein>
    <submittedName>
        <fullName evidence="6">C-terminal binding protein</fullName>
    </submittedName>
</protein>
<gene>
    <name evidence="6" type="ORF">E1757_27680</name>
</gene>
<evidence type="ECO:0000256" key="3">
    <source>
        <dbReference type="RuleBase" id="RU003719"/>
    </source>
</evidence>
<dbReference type="AlphaFoldDB" id="A0A4R5KG29"/>
<dbReference type="PANTHER" id="PTHR46029">
    <property type="entry name" value="C-TERMINAL-BINDING PROTEIN"/>
    <property type="match status" value="1"/>
</dbReference>
<dbReference type="GO" id="GO:0140297">
    <property type="term" value="F:DNA-binding transcription factor binding"/>
    <property type="evidence" value="ECO:0007669"/>
    <property type="project" value="TreeGrafter"/>
</dbReference>
<accession>A0A4R5KG29</accession>
<name>A0A4R5KG29_9BACL</name>
<reference evidence="6 7" key="1">
    <citation type="submission" date="2019-03" db="EMBL/GenBank/DDBJ databases">
        <title>This is whole genome sequence of Paenibacillus sp MS74 strain.</title>
        <authorList>
            <person name="Trinh H.N."/>
        </authorList>
    </citation>
    <scope>NUCLEOTIDE SEQUENCE [LARGE SCALE GENOMIC DNA]</scope>
    <source>
        <strain evidence="6 7">MS74</strain>
    </source>
</reference>
<comment type="caution">
    <text evidence="6">The sequence shown here is derived from an EMBL/GenBank/DDBJ whole genome shotgun (WGS) entry which is preliminary data.</text>
</comment>
<dbReference type="Pfam" id="PF00389">
    <property type="entry name" value="2-Hacid_dh"/>
    <property type="match status" value="1"/>
</dbReference>
<evidence type="ECO:0000313" key="6">
    <source>
        <dbReference type="EMBL" id="TDF93267.1"/>
    </source>
</evidence>
<dbReference type="GO" id="GO:0051287">
    <property type="term" value="F:NAD binding"/>
    <property type="evidence" value="ECO:0007669"/>
    <property type="project" value="InterPro"/>
</dbReference>
<dbReference type="InterPro" id="IPR036291">
    <property type="entry name" value="NAD(P)-bd_dom_sf"/>
</dbReference>
<dbReference type="Proteomes" id="UP000295636">
    <property type="component" value="Unassembled WGS sequence"/>
</dbReference>
<dbReference type="Gene3D" id="3.40.50.720">
    <property type="entry name" value="NAD(P)-binding Rossmann-like Domain"/>
    <property type="match status" value="2"/>
</dbReference>
<dbReference type="GO" id="GO:0003714">
    <property type="term" value="F:transcription corepressor activity"/>
    <property type="evidence" value="ECO:0007669"/>
    <property type="project" value="InterPro"/>
</dbReference>
<dbReference type="EMBL" id="SMRT01000017">
    <property type="protein sequence ID" value="TDF93267.1"/>
    <property type="molecule type" value="Genomic_DNA"/>
</dbReference>
<dbReference type="GO" id="GO:0001221">
    <property type="term" value="F:transcription coregulator binding"/>
    <property type="evidence" value="ECO:0007669"/>
    <property type="project" value="TreeGrafter"/>
</dbReference>
<dbReference type="InterPro" id="IPR051638">
    <property type="entry name" value="CTBP_dehydrogenase"/>
</dbReference>
<evidence type="ECO:0000256" key="2">
    <source>
        <dbReference type="ARBA" id="ARBA00023002"/>
    </source>
</evidence>
<keyword evidence="7" id="KW-1185">Reference proteome</keyword>
<dbReference type="InterPro" id="IPR006139">
    <property type="entry name" value="D-isomer_2_OHA_DH_cat_dom"/>
</dbReference>
<sequence length="334" mass="36491">MKEAEDSNHAAKKVLVIDSTVSNALETIPEQEELEGCAQVTGIHVTDETEIPLQLLEETDAVIIWHQVKLTSYAISRLNKCRAIVRNGVGYDNIDIDAAGQAGIRVANVTDYGTEEVADHALALALAISRQIVPYNRQTGEGGWDWKIGEGKIRRLRGQVFGIIGLGRIGIAVAVRAKAFGFDVVFYDPYLPPGIEKSLGIRRARKQDELLAQANVISLHCPLTEETENMLSKPQFDLMQPGTVIVNTARGGVIRLADLQEAVRSGKVLGAGLDVVVGEPPKNPELFESEAILGTPHAAFYSVESFDECRRSAARIVRSLFEDNVLLNQVNQVK</sequence>
<dbReference type="Pfam" id="PF02826">
    <property type="entry name" value="2-Hacid_dh_C"/>
    <property type="match status" value="1"/>
</dbReference>
<dbReference type="SUPFAM" id="SSF52283">
    <property type="entry name" value="Formate/glycerate dehydrogenase catalytic domain-like"/>
    <property type="match status" value="1"/>
</dbReference>